<organism evidence="2 3">
    <name type="scientific">Papillibacter cinnamivorans DSM 12816</name>
    <dbReference type="NCBI Taxonomy" id="1122930"/>
    <lineage>
        <taxon>Bacteria</taxon>
        <taxon>Bacillati</taxon>
        <taxon>Bacillota</taxon>
        <taxon>Clostridia</taxon>
        <taxon>Eubacteriales</taxon>
        <taxon>Oscillospiraceae</taxon>
        <taxon>Papillibacter</taxon>
    </lineage>
</organism>
<reference evidence="2 3" key="1">
    <citation type="submission" date="2017-04" db="EMBL/GenBank/DDBJ databases">
        <authorList>
            <person name="Afonso C.L."/>
            <person name="Miller P.J."/>
            <person name="Scott M.A."/>
            <person name="Spackman E."/>
            <person name="Goraichik I."/>
            <person name="Dimitrov K.M."/>
            <person name="Suarez D.L."/>
            <person name="Swayne D.E."/>
        </authorList>
    </citation>
    <scope>NUCLEOTIDE SEQUENCE [LARGE SCALE GENOMIC DNA]</scope>
    <source>
        <strain evidence="2 3">DSM 12816</strain>
    </source>
</reference>
<sequence length="418" mass="46154">MKLHLNLTHSGKLPSRGKIAAALCATFLAALISGCGGSGTQQSAAPSGETASPAPTEVSSPAPSGDASSLSYRIETAEFNQDDIHVRYPQIQYPDGNAGEAAINELIKNDILDSQVRDFLQSDEDEVHLDLDLDYEVTLSTEALLSVKYTGGSYIEGGAHPNSVFYAVTIDLTSGRRLYLTDFTEIDEDFISEVKQSLSGESMQVQFDNSEGLESLISDIRSQNDTDLMYTLRYDSESDFYLTPQSLFIRLYVYHAAGDYALVQLPGTYTADLNHTYDKYLCLDAENPLITFRTEKSGKIVSICQAKDGGYLVYRFGTKDNIELEYPADKDHSRDSFIYSYSNGTDTDKARDSLIFENKGYRYEVYQESDAVALKTVFGVEVTELSSGKKTDIPGAAGSLMGYWYELRYHAEMNNSAA</sequence>
<evidence type="ECO:0000256" key="1">
    <source>
        <dbReference type="SAM" id="MobiDB-lite"/>
    </source>
</evidence>
<gene>
    <name evidence="2" type="ORF">SAMN02745168_2539</name>
</gene>
<dbReference type="STRING" id="1122930.SAMN02745168_2539"/>
<dbReference type="Proteomes" id="UP000192790">
    <property type="component" value="Unassembled WGS sequence"/>
</dbReference>
<dbReference type="OrthoDB" id="2067190at2"/>
<dbReference type="Gene3D" id="3.30.565.40">
    <property type="entry name" value="Fervidobacterium nodosum Rt17-B1 like"/>
    <property type="match status" value="1"/>
</dbReference>
<dbReference type="PROSITE" id="PS51257">
    <property type="entry name" value="PROKAR_LIPOPROTEIN"/>
    <property type="match status" value="1"/>
</dbReference>
<dbReference type="RefSeq" id="WP_084235215.1">
    <property type="nucleotide sequence ID" value="NZ_FWXW01000007.1"/>
</dbReference>
<feature type="region of interest" description="Disordered" evidence="1">
    <location>
        <begin position="39"/>
        <end position="69"/>
    </location>
</feature>
<protein>
    <submittedName>
        <fullName evidence="2">Uncharacterized protein</fullName>
    </submittedName>
</protein>
<feature type="compositionally biased region" description="Polar residues" evidence="1">
    <location>
        <begin position="57"/>
        <end position="69"/>
    </location>
</feature>
<accession>A0A1W2C3P1</accession>
<name>A0A1W2C3P1_9FIRM</name>
<proteinExistence type="predicted"/>
<keyword evidence="3" id="KW-1185">Reference proteome</keyword>
<evidence type="ECO:0000313" key="2">
    <source>
        <dbReference type="EMBL" id="SMC79845.1"/>
    </source>
</evidence>
<dbReference type="AlphaFoldDB" id="A0A1W2C3P1"/>
<dbReference type="EMBL" id="FWXW01000007">
    <property type="protein sequence ID" value="SMC79845.1"/>
    <property type="molecule type" value="Genomic_DNA"/>
</dbReference>
<evidence type="ECO:0000313" key="3">
    <source>
        <dbReference type="Proteomes" id="UP000192790"/>
    </source>
</evidence>